<proteinExistence type="predicted"/>
<feature type="compositionally biased region" description="Acidic residues" evidence="1">
    <location>
        <begin position="1"/>
        <end position="12"/>
    </location>
</feature>
<feature type="domain" description="Reverse transcriptase Ty1/copia-type" evidence="2">
    <location>
        <begin position="103"/>
        <end position="157"/>
    </location>
</feature>
<dbReference type="Proteomes" id="UP000265520">
    <property type="component" value="Unassembled WGS sequence"/>
</dbReference>
<evidence type="ECO:0000259" key="2">
    <source>
        <dbReference type="Pfam" id="PF07727"/>
    </source>
</evidence>
<organism evidence="3 4">
    <name type="scientific">Trifolium medium</name>
    <dbReference type="NCBI Taxonomy" id="97028"/>
    <lineage>
        <taxon>Eukaryota</taxon>
        <taxon>Viridiplantae</taxon>
        <taxon>Streptophyta</taxon>
        <taxon>Embryophyta</taxon>
        <taxon>Tracheophyta</taxon>
        <taxon>Spermatophyta</taxon>
        <taxon>Magnoliopsida</taxon>
        <taxon>eudicotyledons</taxon>
        <taxon>Gunneridae</taxon>
        <taxon>Pentapetalae</taxon>
        <taxon>rosids</taxon>
        <taxon>fabids</taxon>
        <taxon>Fabales</taxon>
        <taxon>Fabaceae</taxon>
        <taxon>Papilionoideae</taxon>
        <taxon>50 kb inversion clade</taxon>
        <taxon>NPAAA clade</taxon>
        <taxon>Hologalegina</taxon>
        <taxon>IRL clade</taxon>
        <taxon>Trifolieae</taxon>
        <taxon>Trifolium</taxon>
    </lineage>
</organism>
<dbReference type="AlphaFoldDB" id="A0A392QE67"/>
<evidence type="ECO:0000313" key="3">
    <source>
        <dbReference type="EMBL" id="MCI21806.1"/>
    </source>
</evidence>
<dbReference type="EMBL" id="LXQA010126903">
    <property type="protein sequence ID" value="MCI21806.1"/>
    <property type="molecule type" value="Genomic_DNA"/>
</dbReference>
<dbReference type="Pfam" id="PF07727">
    <property type="entry name" value="RVT_2"/>
    <property type="match status" value="1"/>
</dbReference>
<evidence type="ECO:0000313" key="4">
    <source>
        <dbReference type="Proteomes" id="UP000265520"/>
    </source>
</evidence>
<evidence type="ECO:0000256" key="1">
    <source>
        <dbReference type="SAM" id="MobiDB-lite"/>
    </source>
</evidence>
<name>A0A392QE67_9FABA</name>
<accession>A0A392QE67</accession>
<feature type="non-terminal residue" evidence="3">
    <location>
        <position position="1"/>
    </location>
</feature>
<comment type="caution">
    <text evidence="3">The sequence shown here is derived from an EMBL/GenBank/DDBJ whole genome shotgun (WGS) entry which is preliminary data.</text>
</comment>
<sequence>EVEDGTSEESQPDDNIMNENEQVEDSDEANEDNEAGHELGPRIRRPPAWVQDFVTNLEDTENSQLHNLVIFNTQNDPTTYEEAAKHEVWRKAMDQEIMSIEKNDTWELTELPVGYKKIGVKWIYKTKFNEKGEVEKCKAKLVAKGYSQRHGVDYNDFCPSSKMGYYKNCVSSCSQQGLEYFST</sequence>
<protein>
    <submittedName>
        <fullName evidence="3">Copia-type polyprotein</fullName>
    </submittedName>
</protein>
<feature type="region of interest" description="Disordered" evidence="1">
    <location>
        <begin position="1"/>
        <end position="44"/>
    </location>
</feature>
<reference evidence="3 4" key="1">
    <citation type="journal article" date="2018" name="Front. Plant Sci.">
        <title>Red Clover (Trifolium pratense) and Zigzag Clover (T. medium) - A Picture of Genomic Similarities and Differences.</title>
        <authorList>
            <person name="Dluhosova J."/>
            <person name="Istvanek J."/>
            <person name="Nedelnik J."/>
            <person name="Repkova J."/>
        </authorList>
    </citation>
    <scope>NUCLEOTIDE SEQUENCE [LARGE SCALE GENOMIC DNA]</scope>
    <source>
        <strain evidence="4">cv. 10/8</strain>
        <tissue evidence="3">Leaf</tissue>
    </source>
</reference>
<keyword evidence="4" id="KW-1185">Reference proteome</keyword>
<feature type="compositionally biased region" description="Acidic residues" evidence="1">
    <location>
        <begin position="21"/>
        <end position="33"/>
    </location>
</feature>
<dbReference type="InterPro" id="IPR013103">
    <property type="entry name" value="RVT_2"/>
</dbReference>